<dbReference type="Pfam" id="PF11887">
    <property type="entry name" value="Mce4_CUP1"/>
    <property type="match status" value="1"/>
</dbReference>
<dbReference type="InterPro" id="IPR003399">
    <property type="entry name" value="Mce/MlaD"/>
</dbReference>
<evidence type="ECO:0000313" key="5">
    <source>
        <dbReference type="EMBL" id="MDC5698246.1"/>
    </source>
</evidence>
<evidence type="ECO:0000259" key="4">
    <source>
        <dbReference type="Pfam" id="PF11887"/>
    </source>
</evidence>
<protein>
    <submittedName>
        <fullName evidence="5">MCE family protein</fullName>
    </submittedName>
</protein>
<dbReference type="InterPro" id="IPR024516">
    <property type="entry name" value="Mce_C"/>
</dbReference>
<dbReference type="RefSeq" id="WP_272462821.1">
    <property type="nucleotide sequence ID" value="NZ_JAPFQL010000058.1"/>
</dbReference>
<comment type="caution">
    <text evidence="5">The sequence shown here is derived from an EMBL/GenBank/DDBJ whole genome shotgun (WGS) entry which is preliminary data.</text>
</comment>
<dbReference type="PANTHER" id="PTHR33371">
    <property type="entry name" value="INTERMEMBRANE PHOSPHOLIPID TRANSPORT SYSTEM BINDING PROTEIN MLAD-RELATED"/>
    <property type="match status" value="1"/>
</dbReference>
<feature type="domain" description="Mammalian cell entry C-terminal" evidence="4">
    <location>
        <begin position="127"/>
        <end position="306"/>
    </location>
</feature>
<dbReference type="InterPro" id="IPR005693">
    <property type="entry name" value="Mce"/>
</dbReference>
<proteinExistence type="predicted"/>
<accession>A0ABT5GJR3</accession>
<feature type="transmembrane region" description="Helical" evidence="2">
    <location>
        <begin position="20"/>
        <end position="41"/>
    </location>
</feature>
<dbReference type="PANTHER" id="PTHR33371:SF4">
    <property type="entry name" value="INTERMEMBRANE PHOSPHOLIPID TRANSPORT SYSTEM BINDING PROTEIN MLAD"/>
    <property type="match status" value="1"/>
</dbReference>
<keyword evidence="2" id="KW-0472">Membrane</keyword>
<dbReference type="Proteomes" id="UP001150259">
    <property type="component" value="Unassembled WGS sequence"/>
</dbReference>
<reference evidence="5 6" key="1">
    <citation type="submission" date="2022-11" db="EMBL/GenBank/DDBJ databases">
        <title>Anaerobic phenanthrene biodegradation by a DNRA strain PheN6.</title>
        <authorList>
            <person name="Zhang Z."/>
        </authorList>
    </citation>
    <scope>NUCLEOTIDE SEQUENCE [LARGE SCALE GENOMIC DNA]</scope>
    <source>
        <strain evidence="5 6">PheN6</strain>
    </source>
</reference>
<evidence type="ECO:0000256" key="1">
    <source>
        <dbReference type="SAM" id="MobiDB-lite"/>
    </source>
</evidence>
<sequence>MTGRHRPARTPELGRLSSRLLAKVAAGLVVIGLVAGAVAFWPGAAPTTLSADFTRAVGLYPGSDVRVLGVRVGQVDAVEPQGEQVRVTFTVDARHRIPADAKAAIVAPSLVSDRYIQLLPVWTSGPAMADGTRIPLSRTAVPVELDRVSQSLDDLMVALGPDGANQDGALSALLETSAANLDGNGARFNETVRDLSAAVTTLSDHRGDFFGTVKNLQTFTTMLADNNAAVRRLNSDLATVALQLREERDNLQGALESLGVALDEVSSFVKDNRALIKADVDGLVSVTSSLVKQRQALAETLENAPVALTNLSHAYHPETGTLDTRNNTKGLDDPLLLLCSILTGPTRTGNTKLCDGLKDAVEPRLPQLSSVPEGSVLRGEPQPSGLVDIREADPTLGGLLGGLLGGDR</sequence>
<dbReference type="NCBIfam" id="TIGR00996">
    <property type="entry name" value="Mtu_fam_mce"/>
    <property type="match status" value="1"/>
</dbReference>
<evidence type="ECO:0000259" key="3">
    <source>
        <dbReference type="Pfam" id="PF02470"/>
    </source>
</evidence>
<evidence type="ECO:0000313" key="6">
    <source>
        <dbReference type="Proteomes" id="UP001150259"/>
    </source>
</evidence>
<evidence type="ECO:0000256" key="2">
    <source>
        <dbReference type="SAM" id="Phobius"/>
    </source>
</evidence>
<name>A0ABT5GJR3_9MICO</name>
<keyword evidence="2" id="KW-0812">Transmembrane</keyword>
<feature type="region of interest" description="Disordered" evidence="1">
    <location>
        <begin position="370"/>
        <end position="389"/>
    </location>
</feature>
<keyword evidence="6" id="KW-1185">Reference proteome</keyword>
<dbReference type="Pfam" id="PF02470">
    <property type="entry name" value="MlaD"/>
    <property type="match status" value="1"/>
</dbReference>
<dbReference type="InterPro" id="IPR052336">
    <property type="entry name" value="MlaD_Phospholipid_Transporter"/>
</dbReference>
<feature type="domain" description="Mce/MlaD" evidence="3">
    <location>
        <begin position="47"/>
        <end position="120"/>
    </location>
</feature>
<dbReference type="EMBL" id="JAPFQL010000058">
    <property type="protein sequence ID" value="MDC5698246.1"/>
    <property type="molecule type" value="Genomic_DNA"/>
</dbReference>
<keyword evidence="2" id="KW-1133">Transmembrane helix</keyword>
<gene>
    <name evidence="5" type="ORF">OO014_13360</name>
</gene>
<organism evidence="5 6">
    <name type="scientific">Intrasporangium calvum</name>
    <dbReference type="NCBI Taxonomy" id="53358"/>
    <lineage>
        <taxon>Bacteria</taxon>
        <taxon>Bacillati</taxon>
        <taxon>Actinomycetota</taxon>
        <taxon>Actinomycetes</taxon>
        <taxon>Micrococcales</taxon>
        <taxon>Intrasporangiaceae</taxon>
        <taxon>Intrasporangium</taxon>
    </lineage>
</organism>